<evidence type="ECO:0000256" key="2">
    <source>
        <dbReference type="ARBA" id="ARBA00023015"/>
    </source>
</evidence>
<protein>
    <recommendedName>
        <fullName evidence="9">TF-B3 domain-containing protein</fullName>
    </recommendedName>
</protein>
<dbReference type="InterPro" id="IPR005508">
    <property type="entry name" value="At2g31720-like"/>
</dbReference>
<evidence type="ECO:0000256" key="4">
    <source>
        <dbReference type="ARBA" id="ARBA00023163"/>
    </source>
</evidence>
<dbReference type="PANTHER" id="PTHR31541:SF25">
    <property type="entry name" value="GAMMA-GLIADIN B"/>
    <property type="match status" value="1"/>
</dbReference>
<dbReference type="GO" id="GO:0003677">
    <property type="term" value="F:DNA binding"/>
    <property type="evidence" value="ECO:0007669"/>
    <property type="project" value="UniProtKB-KW"/>
</dbReference>
<dbReference type="PANTHER" id="PTHR31541">
    <property type="entry name" value="B3 DOMAIN PLANT PROTEIN-RELATED"/>
    <property type="match status" value="1"/>
</dbReference>
<keyword evidence="8" id="KW-1185">Reference proteome</keyword>
<dbReference type="SUPFAM" id="SSF101936">
    <property type="entry name" value="DNA-binding pseudobarrel domain"/>
    <property type="match status" value="1"/>
</dbReference>
<dbReference type="Gene3D" id="2.40.330.10">
    <property type="entry name" value="DNA-binding pseudobarrel domain"/>
    <property type="match status" value="1"/>
</dbReference>
<evidence type="ECO:0000256" key="5">
    <source>
        <dbReference type="ARBA" id="ARBA00023242"/>
    </source>
</evidence>
<reference evidence="7 8" key="1">
    <citation type="submission" date="2019-06" db="EMBL/GenBank/DDBJ databases">
        <title>A chromosomal-level reference genome of Carpinus fangiana (Coryloideae, Betulaceae).</title>
        <authorList>
            <person name="Yang X."/>
            <person name="Wang Z."/>
            <person name="Zhang L."/>
            <person name="Hao G."/>
            <person name="Liu J."/>
            <person name="Yang Y."/>
        </authorList>
    </citation>
    <scope>NUCLEOTIDE SEQUENCE [LARGE SCALE GENOMIC DNA]</scope>
    <source>
        <strain evidence="7">Cfa_2016G</strain>
        <tissue evidence="7">Leaf</tissue>
    </source>
</reference>
<accession>A0A5N6RF83</accession>
<dbReference type="Pfam" id="PF03754">
    <property type="entry name" value="At2g31720-like"/>
    <property type="match status" value="1"/>
</dbReference>
<organism evidence="7 8">
    <name type="scientific">Carpinus fangiana</name>
    <dbReference type="NCBI Taxonomy" id="176857"/>
    <lineage>
        <taxon>Eukaryota</taxon>
        <taxon>Viridiplantae</taxon>
        <taxon>Streptophyta</taxon>
        <taxon>Embryophyta</taxon>
        <taxon>Tracheophyta</taxon>
        <taxon>Spermatophyta</taxon>
        <taxon>Magnoliopsida</taxon>
        <taxon>eudicotyledons</taxon>
        <taxon>Gunneridae</taxon>
        <taxon>Pentapetalae</taxon>
        <taxon>rosids</taxon>
        <taxon>fabids</taxon>
        <taxon>Fagales</taxon>
        <taxon>Betulaceae</taxon>
        <taxon>Carpinus</taxon>
    </lineage>
</organism>
<evidence type="ECO:0000313" key="7">
    <source>
        <dbReference type="EMBL" id="KAE8077673.1"/>
    </source>
</evidence>
<keyword evidence="4" id="KW-0804">Transcription</keyword>
<sequence length="240" mass="27249">MEVYGFLSPKDFEGIHVDPTWSEFDKLQVAVQVATSKIMAQEKEEKKYKRKEANHSRMMRSSNKRRKLVMATLPMPPPDLPEELKERIKELGGSGTQVELVIQKALYDSDLRPNNNRLSMPFKQIINKQGFLREEERKDLAKRKAMIVPFIEPSGKCDEMTLKQWDMPKKTGKTSSTYVLVTHWNKVVQANRLGLKDVVQVWSLRVGPEKKLCLALVVASRSRGNEGGRDGGEGCSGSKC</sequence>
<evidence type="ECO:0000256" key="3">
    <source>
        <dbReference type="ARBA" id="ARBA00023125"/>
    </source>
</evidence>
<dbReference type="AlphaFoldDB" id="A0A5N6RF83"/>
<dbReference type="GO" id="GO:0005634">
    <property type="term" value="C:nucleus"/>
    <property type="evidence" value="ECO:0007669"/>
    <property type="project" value="UniProtKB-SubCell"/>
</dbReference>
<feature type="region of interest" description="Disordered" evidence="6">
    <location>
        <begin position="42"/>
        <end position="62"/>
    </location>
</feature>
<feature type="compositionally biased region" description="Basic and acidic residues" evidence="6">
    <location>
        <begin position="42"/>
        <end position="55"/>
    </location>
</feature>
<dbReference type="OrthoDB" id="1935604at2759"/>
<dbReference type="EMBL" id="CM017326">
    <property type="protein sequence ID" value="KAE8077674.1"/>
    <property type="molecule type" value="Genomic_DNA"/>
</dbReference>
<dbReference type="EMBL" id="CM017326">
    <property type="protein sequence ID" value="KAE8077673.1"/>
    <property type="molecule type" value="Genomic_DNA"/>
</dbReference>
<evidence type="ECO:0008006" key="9">
    <source>
        <dbReference type="Google" id="ProtNLM"/>
    </source>
</evidence>
<dbReference type="Proteomes" id="UP000327013">
    <property type="component" value="Chromosome 6"/>
</dbReference>
<evidence type="ECO:0000256" key="1">
    <source>
        <dbReference type="ARBA" id="ARBA00004123"/>
    </source>
</evidence>
<evidence type="ECO:0000313" key="8">
    <source>
        <dbReference type="Proteomes" id="UP000327013"/>
    </source>
</evidence>
<keyword evidence="2" id="KW-0805">Transcription regulation</keyword>
<proteinExistence type="predicted"/>
<keyword evidence="3" id="KW-0238">DNA-binding</keyword>
<evidence type="ECO:0000256" key="6">
    <source>
        <dbReference type="SAM" id="MobiDB-lite"/>
    </source>
</evidence>
<gene>
    <name evidence="7" type="ORF">FH972_016216</name>
</gene>
<dbReference type="InterPro" id="IPR015300">
    <property type="entry name" value="DNA-bd_pseudobarrel_sf"/>
</dbReference>
<comment type="subcellular location">
    <subcellularLocation>
        <location evidence="1">Nucleus</location>
    </subcellularLocation>
</comment>
<keyword evidence="5" id="KW-0539">Nucleus</keyword>
<name>A0A5N6RF83_9ROSI</name>